<name>A0ABY1NDR6_9RHOB</name>
<evidence type="ECO:0000259" key="2">
    <source>
        <dbReference type="Pfam" id="PF13280"/>
    </source>
</evidence>
<dbReference type="InterPro" id="IPR036388">
    <property type="entry name" value="WH-like_DNA-bd_sf"/>
</dbReference>
<protein>
    <submittedName>
        <fullName evidence="3">HTH domain-containing protein</fullName>
    </submittedName>
</protein>
<dbReference type="EMBL" id="FXTY01000001">
    <property type="protein sequence ID" value="SMP07256.1"/>
    <property type="molecule type" value="Genomic_DNA"/>
</dbReference>
<dbReference type="SUPFAM" id="SSF46785">
    <property type="entry name" value="Winged helix' DNA-binding domain"/>
    <property type="match status" value="1"/>
</dbReference>
<feature type="domain" description="WYL" evidence="2">
    <location>
        <begin position="163"/>
        <end position="226"/>
    </location>
</feature>
<dbReference type="InterPro" id="IPR036390">
    <property type="entry name" value="WH_DNA-bd_sf"/>
</dbReference>
<evidence type="ECO:0000313" key="3">
    <source>
        <dbReference type="EMBL" id="SMP07256.1"/>
    </source>
</evidence>
<dbReference type="PANTHER" id="PTHR34580">
    <property type="match status" value="1"/>
</dbReference>
<sequence>MVVGQSYRSLLPVSVSRVQYLEIMSRTDRLFQLMQALRDLSPPATAQALAQETGVSERTIYRDIDTLRGLGAVIDGEAGFGFTLIEDATLPPLGFVPEEIEALVVGLKEVMEVADPSLANAAQSALTKLKSRLPEAQAHRLKHAVLTAKRFHKPPQISIDAGALRQAAWEERTVAFDYGDAKGQRTTRKVDPLAIVFMQSAHCLMAYCHLRKDFRAFRLDRMVNLDITDRSFRPRRIPMLREFKARLEAEQAQSANPRAFD</sequence>
<dbReference type="InterPro" id="IPR051534">
    <property type="entry name" value="CBASS_pafABC_assoc_protein"/>
</dbReference>
<dbReference type="Proteomes" id="UP001157961">
    <property type="component" value="Unassembled WGS sequence"/>
</dbReference>
<comment type="caution">
    <text evidence="3">The sequence shown here is derived from an EMBL/GenBank/DDBJ whole genome shotgun (WGS) entry which is preliminary data.</text>
</comment>
<feature type="domain" description="Helix-turn-helix type 11" evidence="1">
    <location>
        <begin position="29"/>
        <end position="82"/>
    </location>
</feature>
<dbReference type="Gene3D" id="1.10.10.10">
    <property type="entry name" value="Winged helix-like DNA-binding domain superfamily/Winged helix DNA-binding domain"/>
    <property type="match status" value="1"/>
</dbReference>
<dbReference type="PANTHER" id="PTHR34580:SF3">
    <property type="entry name" value="PROTEIN PAFB"/>
    <property type="match status" value="1"/>
</dbReference>
<keyword evidence="4" id="KW-1185">Reference proteome</keyword>
<accession>A0ABY1NDR6</accession>
<dbReference type="Pfam" id="PF13280">
    <property type="entry name" value="WYL"/>
    <property type="match status" value="1"/>
</dbReference>
<organism evidence="3 4">
    <name type="scientific">Shimia sagamensis</name>
    <dbReference type="NCBI Taxonomy" id="1566352"/>
    <lineage>
        <taxon>Bacteria</taxon>
        <taxon>Pseudomonadati</taxon>
        <taxon>Pseudomonadota</taxon>
        <taxon>Alphaproteobacteria</taxon>
        <taxon>Rhodobacterales</taxon>
        <taxon>Roseobacteraceae</taxon>
    </lineage>
</organism>
<proteinExistence type="predicted"/>
<dbReference type="InterPro" id="IPR026881">
    <property type="entry name" value="WYL_dom"/>
</dbReference>
<dbReference type="Pfam" id="PF08279">
    <property type="entry name" value="HTH_11"/>
    <property type="match status" value="1"/>
</dbReference>
<evidence type="ECO:0000313" key="4">
    <source>
        <dbReference type="Proteomes" id="UP001157961"/>
    </source>
</evidence>
<gene>
    <name evidence="3" type="ORF">SAMN06265373_101744</name>
</gene>
<dbReference type="PROSITE" id="PS52050">
    <property type="entry name" value="WYL"/>
    <property type="match status" value="1"/>
</dbReference>
<reference evidence="3 4" key="1">
    <citation type="submission" date="2017-05" db="EMBL/GenBank/DDBJ databases">
        <authorList>
            <person name="Varghese N."/>
            <person name="Submissions S."/>
        </authorList>
    </citation>
    <scope>NUCLEOTIDE SEQUENCE [LARGE SCALE GENOMIC DNA]</scope>
    <source>
        <strain evidence="3 4">DSM 29734</strain>
    </source>
</reference>
<dbReference type="InterPro" id="IPR013196">
    <property type="entry name" value="HTH_11"/>
</dbReference>
<evidence type="ECO:0000259" key="1">
    <source>
        <dbReference type="Pfam" id="PF08279"/>
    </source>
</evidence>